<evidence type="ECO:0000313" key="4">
    <source>
        <dbReference type="Proteomes" id="UP000239899"/>
    </source>
</evidence>
<sequence length="245" mass="24921">MAAPNQAAAAAEAVAAELAVSDAGGTGGPNFPEPSLIDCILCDHRHVSTLFAHFEAAAAAKQEHLMQMHAAALIQSIRMHSQAELEVVYPLVEAESSGSTDNAALAARSRQEHAQVESDLLNVLASVGCTLGGPLPLGATATLEAAMRNLQAHLIAHMLEEERTLLPRLAAAHSPEALVLLGKNFEAAKLAMSFLPPAAAAAPAAAGLAAATTPVVGVDTGTAGLEGKAPAPARVDTAEEAPMVM</sequence>
<evidence type="ECO:0000259" key="2">
    <source>
        <dbReference type="Pfam" id="PF01814"/>
    </source>
</evidence>
<reference evidence="3 4" key="1">
    <citation type="journal article" date="2018" name="Plant J.">
        <title>Genome sequences of Chlorella sorokiniana UTEX 1602 and Micractinium conductrix SAG 241.80: implications to maltose excretion by a green alga.</title>
        <authorList>
            <person name="Arriola M.B."/>
            <person name="Velmurugan N."/>
            <person name="Zhang Y."/>
            <person name="Plunkett M.H."/>
            <person name="Hondzo H."/>
            <person name="Barney B.M."/>
        </authorList>
    </citation>
    <scope>NUCLEOTIDE SEQUENCE [LARGE SCALE GENOMIC DNA]</scope>
    <source>
        <strain evidence="4">UTEX 1602</strain>
    </source>
</reference>
<dbReference type="EMBL" id="LHPG02000002">
    <property type="protein sequence ID" value="PRW60295.1"/>
    <property type="molecule type" value="Genomic_DNA"/>
</dbReference>
<keyword evidence="4" id="KW-1185">Reference proteome</keyword>
<dbReference type="Pfam" id="PF01814">
    <property type="entry name" value="Hemerythrin"/>
    <property type="match status" value="1"/>
</dbReference>
<dbReference type="AlphaFoldDB" id="A0A2P6U1V7"/>
<dbReference type="Proteomes" id="UP000239899">
    <property type="component" value="Unassembled WGS sequence"/>
</dbReference>
<feature type="region of interest" description="Disordered" evidence="1">
    <location>
        <begin position="226"/>
        <end position="245"/>
    </location>
</feature>
<proteinExistence type="predicted"/>
<dbReference type="PANTHER" id="PTHR35585:SF1">
    <property type="entry name" value="HHE DOMAIN PROTEIN (AFU_ORTHOLOGUE AFUA_4G00730)"/>
    <property type="match status" value="1"/>
</dbReference>
<evidence type="ECO:0000256" key="1">
    <source>
        <dbReference type="SAM" id="MobiDB-lite"/>
    </source>
</evidence>
<feature type="domain" description="Hemerythrin-like" evidence="2">
    <location>
        <begin position="43"/>
        <end position="169"/>
    </location>
</feature>
<accession>A0A2P6U1V7</accession>
<dbReference type="OrthoDB" id="9983919at2759"/>
<gene>
    <name evidence="3" type="ORF">C2E21_0984</name>
</gene>
<comment type="caution">
    <text evidence="3">The sequence shown here is derived from an EMBL/GenBank/DDBJ whole genome shotgun (WGS) entry which is preliminary data.</text>
</comment>
<protein>
    <submittedName>
        <fullName evidence="3">Hemerythrin isoform A</fullName>
    </submittedName>
</protein>
<dbReference type="Gene3D" id="1.20.120.520">
    <property type="entry name" value="nmb1532 protein domain like"/>
    <property type="match status" value="1"/>
</dbReference>
<dbReference type="InterPro" id="IPR012312">
    <property type="entry name" value="Hemerythrin-like"/>
</dbReference>
<organism evidence="3 4">
    <name type="scientific">Chlorella sorokiniana</name>
    <name type="common">Freshwater green alga</name>
    <dbReference type="NCBI Taxonomy" id="3076"/>
    <lineage>
        <taxon>Eukaryota</taxon>
        <taxon>Viridiplantae</taxon>
        <taxon>Chlorophyta</taxon>
        <taxon>core chlorophytes</taxon>
        <taxon>Trebouxiophyceae</taxon>
        <taxon>Chlorellales</taxon>
        <taxon>Chlorellaceae</taxon>
        <taxon>Chlorella clade</taxon>
        <taxon>Chlorella</taxon>
    </lineage>
</organism>
<name>A0A2P6U1V7_CHLSO</name>
<dbReference type="PANTHER" id="PTHR35585">
    <property type="entry name" value="HHE DOMAIN PROTEIN (AFU_ORTHOLOGUE AFUA_4G00730)"/>
    <property type="match status" value="1"/>
</dbReference>
<evidence type="ECO:0000313" key="3">
    <source>
        <dbReference type="EMBL" id="PRW60295.1"/>
    </source>
</evidence>